<keyword evidence="3" id="KW-1185">Reference proteome</keyword>
<evidence type="ECO:0000256" key="1">
    <source>
        <dbReference type="SAM" id="MobiDB-lite"/>
    </source>
</evidence>
<feature type="region of interest" description="Disordered" evidence="1">
    <location>
        <begin position="489"/>
        <end position="538"/>
    </location>
</feature>
<gene>
    <name evidence="2" type="ORF">LARSCL_LOCUS8578</name>
</gene>
<accession>A0AAV1ZWZ0</accession>
<comment type="caution">
    <text evidence="2">The sequence shown here is derived from an EMBL/GenBank/DDBJ whole genome shotgun (WGS) entry which is preliminary data.</text>
</comment>
<proteinExistence type="predicted"/>
<dbReference type="EMBL" id="CAXIEN010000092">
    <property type="protein sequence ID" value="CAL1276325.1"/>
    <property type="molecule type" value="Genomic_DNA"/>
</dbReference>
<organism evidence="2 3">
    <name type="scientific">Larinioides sclopetarius</name>
    <dbReference type="NCBI Taxonomy" id="280406"/>
    <lineage>
        <taxon>Eukaryota</taxon>
        <taxon>Metazoa</taxon>
        <taxon>Ecdysozoa</taxon>
        <taxon>Arthropoda</taxon>
        <taxon>Chelicerata</taxon>
        <taxon>Arachnida</taxon>
        <taxon>Araneae</taxon>
        <taxon>Araneomorphae</taxon>
        <taxon>Entelegynae</taxon>
        <taxon>Araneoidea</taxon>
        <taxon>Araneidae</taxon>
        <taxon>Larinioides</taxon>
    </lineage>
</organism>
<sequence>METDLRLKIFCLPIFHITYPLLDSLLPAPVTEYYNTESLTKIDLEEIFDLNLVQAPFTVQYFYGYIFENIINNDKTKHPKSKEEFCSYVQCTYKSENWFSKLTIFERCFVTVSFTLTCSEYFEKAIGDIKINAQVTWTQYFTEYMEEFYKAGGWTELRRVAISYARVDDLIRTINPVPDILAFLDESSKSVENYMHFRFLREDISEEKTQSKFFEELEIKHGNKHKSAASSWIKFIVQNGNVQSFDTFFVEYPREPLEVTHLFRVLRNFCDPNFIEGEESSSTIIKNVPGQNTAEEKECEDKNSDFESIARGEDDVTKNAPLVSLVTGKELKNSNEWKTVSKKEISEVSDEKVNFGEEVSSSSIFSNVALQNTAEEKKCDEKDNIESITKGEDDVTKNAPLVSFVAGKELKKSNEWKTVLKKGRSRVSDENNFEEAISSSSIFFYNSLQNAAIEKHCEDSGNENSIGCENDGMHNVSCTSSIVGEIVDISNEQKKNRKKNRKRNRKKGSKVSHKSFEHGDATRQTTSNSIFSHGSLQNTTFEKERDGISIEDLVDENDGMKNVLYTSSMDTEVLKKSEVKISGKKAGLQVSDKNLEHSEETRKVPTNSISVSLQNAEVGKEHENKCSRENVAGCVNVWTSKINTCLMN</sequence>
<feature type="compositionally biased region" description="Polar residues" evidence="1">
    <location>
        <begin position="522"/>
        <end position="538"/>
    </location>
</feature>
<dbReference type="Proteomes" id="UP001497382">
    <property type="component" value="Unassembled WGS sequence"/>
</dbReference>
<evidence type="ECO:0000313" key="3">
    <source>
        <dbReference type="Proteomes" id="UP001497382"/>
    </source>
</evidence>
<evidence type="ECO:0000313" key="2">
    <source>
        <dbReference type="EMBL" id="CAL1276325.1"/>
    </source>
</evidence>
<feature type="compositionally biased region" description="Basic residues" evidence="1">
    <location>
        <begin position="495"/>
        <end position="513"/>
    </location>
</feature>
<dbReference type="AlphaFoldDB" id="A0AAV1ZWZ0"/>
<reference evidence="2 3" key="1">
    <citation type="submission" date="2024-04" db="EMBL/GenBank/DDBJ databases">
        <authorList>
            <person name="Rising A."/>
            <person name="Reimegard J."/>
            <person name="Sonavane S."/>
            <person name="Akerstrom W."/>
            <person name="Nylinder S."/>
            <person name="Hedman E."/>
            <person name="Kallberg Y."/>
        </authorList>
    </citation>
    <scope>NUCLEOTIDE SEQUENCE [LARGE SCALE GENOMIC DNA]</scope>
</reference>
<protein>
    <submittedName>
        <fullName evidence="2">Uncharacterized protein</fullName>
    </submittedName>
</protein>
<name>A0AAV1ZWZ0_9ARAC</name>